<feature type="region of interest" description="Disordered" evidence="1">
    <location>
        <begin position="1"/>
        <end position="139"/>
    </location>
</feature>
<feature type="region of interest" description="Disordered" evidence="1">
    <location>
        <begin position="160"/>
        <end position="211"/>
    </location>
</feature>
<dbReference type="GeneID" id="37044247"/>
<dbReference type="RefSeq" id="XP_025375423.1">
    <property type="nucleotide sequence ID" value="XM_025522331.1"/>
</dbReference>
<dbReference type="Proteomes" id="UP000245768">
    <property type="component" value="Unassembled WGS sequence"/>
</dbReference>
<keyword evidence="3" id="KW-1185">Reference proteome</keyword>
<feature type="region of interest" description="Disordered" evidence="1">
    <location>
        <begin position="238"/>
        <end position="267"/>
    </location>
</feature>
<feature type="compositionally biased region" description="Low complexity" evidence="1">
    <location>
        <begin position="48"/>
        <end position="66"/>
    </location>
</feature>
<accession>A0A316YKI2</accession>
<reference evidence="2 3" key="1">
    <citation type="journal article" date="2018" name="Mol. Biol. Evol.">
        <title>Broad Genomic Sampling Reveals a Smut Pathogenic Ancestry of the Fungal Clade Ustilaginomycotina.</title>
        <authorList>
            <person name="Kijpornyongpan T."/>
            <person name="Mondo S.J."/>
            <person name="Barry K."/>
            <person name="Sandor L."/>
            <person name="Lee J."/>
            <person name="Lipzen A."/>
            <person name="Pangilinan J."/>
            <person name="LaButti K."/>
            <person name="Hainaut M."/>
            <person name="Henrissat B."/>
            <person name="Grigoriev I.V."/>
            <person name="Spatafora J.W."/>
            <person name="Aime M.C."/>
        </authorList>
    </citation>
    <scope>NUCLEOTIDE SEQUENCE [LARGE SCALE GENOMIC DNA]</scope>
    <source>
        <strain evidence="2 3">MCA 4198</strain>
    </source>
</reference>
<organism evidence="2 3">
    <name type="scientific">Acaromyces ingoldii</name>
    <dbReference type="NCBI Taxonomy" id="215250"/>
    <lineage>
        <taxon>Eukaryota</taxon>
        <taxon>Fungi</taxon>
        <taxon>Dikarya</taxon>
        <taxon>Basidiomycota</taxon>
        <taxon>Ustilaginomycotina</taxon>
        <taxon>Exobasidiomycetes</taxon>
        <taxon>Exobasidiales</taxon>
        <taxon>Cryptobasidiaceae</taxon>
        <taxon>Acaromyces</taxon>
    </lineage>
</organism>
<feature type="compositionally biased region" description="Basic residues" evidence="1">
    <location>
        <begin position="165"/>
        <end position="175"/>
    </location>
</feature>
<dbReference type="AlphaFoldDB" id="A0A316YKI2"/>
<dbReference type="EMBL" id="KZ819638">
    <property type="protein sequence ID" value="PWN88225.1"/>
    <property type="molecule type" value="Genomic_DNA"/>
</dbReference>
<name>A0A316YKI2_9BASI</name>
<protein>
    <submittedName>
        <fullName evidence="2">Uncharacterized protein</fullName>
    </submittedName>
</protein>
<sequence length="294" mass="31819">MAPDRGSSGGEEDDDHADVFFDASSSPYPPSLAVVTPQQKQRAWTQRAGALAGPSGPSTSSPSALPRANFPPLGAQGPSKAAQRRRRLFQHSSQTARSFDAYPPRADELVERERRRLQEGEDGAEEGAGVESGPRQVSGMSSVVIYDEATKRVLNTAMPDIYRRGGTRTGKHTGRWQRTAKDGAPSGNDGSSGVNAEEVVTEEVDLGPLPDLPAERLTMERLESLIAASERQIRNRALDSRLSKMKLSSTAGDDCTDAGETEEEEEEEDVLIQELRKAFCSPQHLKAAFGIDNK</sequence>
<dbReference type="InParanoid" id="A0A316YKI2"/>
<gene>
    <name evidence="2" type="ORF">FA10DRAFT_268436</name>
</gene>
<evidence type="ECO:0000256" key="1">
    <source>
        <dbReference type="SAM" id="MobiDB-lite"/>
    </source>
</evidence>
<proteinExistence type="predicted"/>
<feature type="compositionally biased region" description="Basic and acidic residues" evidence="1">
    <location>
        <begin position="105"/>
        <end position="119"/>
    </location>
</feature>
<feature type="compositionally biased region" description="Acidic residues" evidence="1">
    <location>
        <begin position="254"/>
        <end position="267"/>
    </location>
</feature>
<evidence type="ECO:0000313" key="3">
    <source>
        <dbReference type="Proteomes" id="UP000245768"/>
    </source>
</evidence>
<evidence type="ECO:0000313" key="2">
    <source>
        <dbReference type="EMBL" id="PWN88225.1"/>
    </source>
</evidence>